<organism evidence="2 3">
    <name type="scientific">Novosphingobium resinovorum</name>
    <dbReference type="NCBI Taxonomy" id="158500"/>
    <lineage>
        <taxon>Bacteria</taxon>
        <taxon>Pseudomonadati</taxon>
        <taxon>Pseudomonadota</taxon>
        <taxon>Alphaproteobacteria</taxon>
        <taxon>Sphingomonadales</taxon>
        <taxon>Sphingomonadaceae</taxon>
        <taxon>Novosphingobium</taxon>
    </lineage>
</organism>
<keyword evidence="3" id="KW-1185">Reference proteome</keyword>
<evidence type="ECO:0000256" key="1">
    <source>
        <dbReference type="SAM" id="MobiDB-lite"/>
    </source>
</evidence>
<dbReference type="RefSeq" id="WP_069707765.1">
    <property type="nucleotide sequence ID" value="NZ_CP017075.1"/>
</dbReference>
<evidence type="ECO:0000313" key="3">
    <source>
        <dbReference type="Proteomes" id="UP000094626"/>
    </source>
</evidence>
<protein>
    <submittedName>
        <fullName evidence="2">Uncharacterized protein</fullName>
    </submittedName>
</protein>
<accession>A0A1D8A2H4</accession>
<gene>
    <name evidence="2" type="ORF">BES08_05705</name>
</gene>
<evidence type="ECO:0000313" key="2">
    <source>
        <dbReference type="EMBL" id="AOR76309.1"/>
    </source>
</evidence>
<dbReference type="Proteomes" id="UP000094626">
    <property type="component" value="Chromosome"/>
</dbReference>
<reference evidence="3" key="1">
    <citation type="journal article" date="2017" name="J. Biotechnol.">
        <title>Complete genome sequence of Novosphingobium resinovorum SA1, a versatile xenobiotic-degrading bacterium capable of utilizing sulfanilic acid.</title>
        <authorList>
            <person name="Hegedus B."/>
            <person name="Kos P.B."/>
            <person name="Balint B."/>
            <person name="Maroti G."/>
            <person name="Gan H.M."/>
            <person name="Perei K."/>
            <person name="Rakhely G."/>
        </authorList>
    </citation>
    <scope>NUCLEOTIDE SEQUENCE [LARGE SCALE GENOMIC DNA]</scope>
    <source>
        <strain evidence="3">SA1</strain>
    </source>
</reference>
<proteinExistence type="predicted"/>
<feature type="compositionally biased region" description="Pro residues" evidence="1">
    <location>
        <begin position="83"/>
        <end position="96"/>
    </location>
</feature>
<dbReference type="KEGG" id="nre:BES08_05705"/>
<dbReference type="OrthoDB" id="7597100at2"/>
<dbReference type="EMBL" id="CP017075">
    <property type="protein sequence ID" value="AOR76309.1"/>
    <property type="molecule type" value="Genomic_DNA"/>
</dbReference>
<name>A0A1D8A2H4_9SPHN</name>
<sequence>MTDTNIKFALNYGYAPTAPFWLVWNEAGFAPKFKHSTPTSAEQEAARLAALNPGTEFHVLVVLATIGTSTEIVGTRFDPLRTPPAPAIDLPPPAPPEIERAESPVPPAFLSDAALDAEPF</sequence>
<dbReference type="AlphaFoldDB" id="A0A1D8A2H4"/>
<feature type="region of interest" description="Disordered" evidence="1">
    <location>
        <begin position="83"/>
        <end position="103"/>
    </location>
</feature>